<sequence>MPGAIDSRGVYIYAESDAASPVSDLLNLGQVATSNAVAALSTTINANATAASNADDALDTRLDALESDTGWISLTVSGATGASCAYRRVRSTVYLRGEVYNVTTSGATIATLPTGYRPSVRMGWLVPRDAVSAVTQAAAIVIDTDGTIHVSPAVVGAAVTTSPGYAMTFSFPV</sequence>
<dbReference type="RefSeq" id="WP_146842996.1">
    <property type="nucleotide sequence ID" value="NZ_BJWG01000008.1"/>
</dbReference>
<organism evidence="1 2">
    <name type="scientific">Cellulomonas composti</name>
    <dbReference type="NCBI Taxonomy" id="266130"/>
    <lineage>
        <taxon>Bacteria</taxon>
        <taxon>Bacillati</taxon>
        <taxon>Actinomycetota</taxon>
        <taxon>Actinomycetes</taxon>
        <taxon>Micrococcales</taxon>
        <taxon>Cellulomonadaceae</taxon>
        <taxon>Cellulomonas</taxon>
    </lineage>
</organism>
<dbReference type="Proteomes" id="UP000321720">
    <property type="component" value="Unassembled WGS sequence"/>
</dbReference>
<dbReference type="EMBL" id="BJWG01000008">
    <property type="protein sequence ID" value="GEL95351.1"/>
    <property type="molecule type" value="Genomic_DNA"/>
</dbReference>
<dbReference type="AlphaFoldDB" id="A0A511JBH9"/>
<reference evidence="1 2" key="1">
    <citation type="submission" date="2019-07" db="EMBL/GenBank/DDBJ databases">
        <title>Whole genome shotgun sequence of Cellulomonas composti NBRC 100758.</title>
        <authorList>
            <person name="Hosoyama A."/>
            <person name="Uohara A."/>
            <person name="Ohji S."/>
            <person name="Ichikawa N."/>
        </authorList>
    </citation>
    <scope>NUCLEOTIDE SEQUENCE [LARGE SCALE GENOMIC DNA]</scope>
    <source>
        <strain evidence="1 2">NBRC 100758</strain>
    </source>
</reference>
<gene>
    <name evidence="1" type="ORF">CCO02nite_20090</name>
</gene>
<proteinExistence type="predicted"/>
<evidence type="ECO:0000313" key="1">
    <source>
        <dbReference type="EMBL" id="GEL95351.1"/>
    </source>
</evidence>
<evidence type="ECO:0000313" key="2">
    <source>
        <dbReference type="Proteomes" id="UP000321720"/>
    </source>
</evidence>
<name>A0A511JBH9_9CELL</name>
<dbReference type="OrthoDB" id="4990683at2"/>
<protein>
    <submittedName>
        <fullName evidence="1">Uncharacterized protein</fullName>
    </submittedName>
</protein>
<keyword evidence="2" id="KW-1185">Reference proteome</keyword>
<comment type="caution">
    <text evidence="1">The sequence shown here is derived from an EMBL/GenBank/DDBJ whole genome shotgun (WGS) entry which is preliminary data.</text>
</comment>
<accession>A0A511JBH9</accession>